<keyword evidence="4 9" id="KW-1003">Cell membrane</keyword>
<evidence type="ECO:0000256" key="4">
    <source>
        <dbReference type="ARBA" id="ARBA00022475"/>
    </source>
</evidence>
<accession>A0A1I4T6N0</accession>
<dbReference type="OrthoDB" id="9811967at2"/>
<keyword evidence="5 9" id="KW-0169">Cobalamin biosynthesis</keyword>
<feature type="transmembrane region" description="Helical" evidence="9">
    <location>
        <begin position="31"/>
        <end position="48"/>
    </location>
</feature>
<reference evidence="10 11" key="1">
    <citation type="submission" date="2017-12" db="EMBL/GenBank/DDBJ databases">
        <title>Anaerobic carbon monoxide metabolism by Pleomorphomonas carboxyditropha sp. nov., a new mesophilic hydrogenogenic carboxidotroph.</title>
        <authorList>
            <person name="Esquivel-Elizondo S."/>
            <person name="Krajmalnik-Brown R."/>
        </authorList>
    </citation>
    <scope>NUCLEOTIDE SEQUENCE [LARGE SCALE GENOMIC DNA]</scope>
    <source>
        <strain evidence="10 11">R5-392</strain>
    </source>
</reference>
<dbReference type="GO" id="GO:0009236">
    <property type="term" value="P:cobalamin biosynthetic process"/>
    <property type="evidence" value="ECO:0007669"/>
    <property type="project" value="UniProtKB-UniRule"/>
</dbReference>
<dbReference type="EMBL" id="PJNW01000005">
    <property type="protein sequence ID" value="PKR89525.1"/>
    <property type="molecule type" value="Genomic_DNA"/>
</dbReference>
<dbReference type="InterPro" id="IPR004485">
    <property type="entry name" value="Cobalamin_biosynth_CobD/CbiB"/>
</dbReference>
<evidence type="ECO:0000256" key="9">
    <source>
        <dbReference type="HAMAP-Rule" id="MF_00024"/>
    </source>
</evidence>
<keyword evidence="7 9" id="KW-1133">Transmembrane helix</keyword>
<protein>
    <recommendedName>
        <fullName evidence="9">Cobalamin biosynthesis protein CobD</fullName>
    </recommendedName>
</protein>
<keyword evidence="11" id="KW-1185">Reference proteome</keyword>
<dbReference type="PANTHER" id="PTHR34308:SF1">
    <property type="entry name" value="COBALAMIN BIOSYNTHESIS PROTEIN CBIB"/>
    <property type="match status" value="1"/>
</dbReference>
<evidence type="ECO:0000256" key="7">
    <source>
        <dbReference type="ARBA" id="ARBA00022989"/>
    </source>
</evidence>
<comment type="function">
    <text evidence="9">Converts cobyric acid to cobinamide by the addition of aminopropanol on the F carboxylic group.</text>
</comment>
<evidence type="ECO:0000313" key="10">
    <source>
        <dbReference type="EMBL" id="PKR89525.1"/>
    </source>
</evidence>
<proteinExistence type="inferred from homology"/>
<dbReference type="GO" id="GO:0015420">
    <property type="term" value="F:ABC-type vitamin B12 transporter activity"/>
    <property type="evidence" value="ECO:0007669"/>
    <property type="project" value="UniProtKB-UniRule"/>
</dbReference>
<dbReference type="Proteomes" id="UP000233491">
    <property type="component" value="Unassembled WGS sequence"/>
</dbReference>
<comment type="pathway">
    <text evidence="2 9">Cofactor biosynthesis; adenosylcobalamin biosynthesis.</text>
</comment>
<feature type="transmembrane region" description="Helical" evidence="9">
    <location>
        <begin position="309"/>
        <end position="329"/>
    </location>
</feature>
<comment type="similarity">
    <text evidence="3 9">Belongs to the CobD/CbiB family.</text>
</comment>
<evidence type="ECO:0000256" key="1">
    <source>
        <dbReference type="ARBA" id="ARBA00004651"/>
    </source>
</evidence>
<evidence type="ECO:0000256" key="6">
    <source>
        <dbReference type="ARBA" id="ARBA00022692"/>
    </source>
</evidence>
<sequence length="330" mass="34406">MVPLDSLLIALLALGFEAAIGYPDLVFRRIGHPVTWMGALIGFLDRTLNRDEFDADRRRLNGMLAAAVNVMVSVLVAAAIGSLAGLAGPIAGPCLAAVAGSTLLAARSLHVHVAAVADAMRQGGLEAGRLAVGKIVGRNPAHLDAAGVCRAAIESLAESFSDGVTAPLFWMAVFGLPGAAAYKAINTADSMIGHKTPRHLAFGWASARLDDLVNLPASRLTAWAIVAAALADDGASAAAAVRAIDRDARRHKSPNAGWPEAAMAGALGLRLNGPKVYGDSRVEDAWMGDGRAEVNAYDIDRALRLYRRALLLIATLLGLVWLGLVILAYG</sequence>
<dbReference type="AlphaFoldDB" id="A0A1I4T6N0"/>
<comment type="caution">
    <text evidence="9">Lacks conserved residue(s) required for the propagation of feature annotation.</text>
</comment>
<dbReference type="UniPathway" id="UPA00148"/>
<evidence type="ECO:0000313" key="11">
    <source>
        <dbReference type="Proteomes" id="UP000233491"/>
    </source>
</evidence>
<evidence type="ECO:0000256" key="5">
    <source>
        <dbReference type="ARBA" id="ARBA00022573"/>
    </source>
</evidence>
<dbReference type="GO" id="GO:0048472">
    <property type="term" value="F:threonine-phosphate decarboxylase activity"/>
    <property type="evidence" value="ECO:0007669"/>
    <property type="project" value="InterPro"/>
</dbReference>
<dbReference type="HAMAP" id="MF_00024">
    <property type="entry name" value="CobD_CbiB"/>
    <property type="match status" value="1"/>
</dbReference>
<dbReference type="NCBIfam" id="TIGR00380">
    <property type="entry name" value="cobal_cbiB"/>
    <property type="match status" value="1"/>
</dbReference>
<comment type="subcellular location">
    <subcellularLocation>
        <location evidence="1 9">Cell membrane</location>
        <topology evidence="1 9">Multi-pass membrane protein</topology>
    </subcellularLocation>
</comment>
<evidence type="ECO:0000256" key="8">
    <source>
        <dbReference type="ARBA" id="ARBA00023136"/>
    </source>
</evidence>
<dbReference type="Pfam" id="PF03186">
    <property type="entry name" value="CobD_Cbib"/>
    <property type="match status" value="1"/>
</dbReference>
<keyword evidence="8 9" id="KW-0472">Membrane</keyword>
<dbReference type="PANTHER" id="PTHR34308">
    <property type="entry name" value="COBALAMIN BIOSYNTHESIS PROTEIN CBIB"/>
    <property type="match status" value="1"/>
</dbReference>
<evidence type="ECO:0000256" key="3">
    <source>
        <dbReference type="ARBA" id="ARBA00006263"/>
    </source>
</evidence>
<dbReference type="RefSeq" id="WP_101288833.1">
    <property type="nucleotide sequence ID" value="NZ_FOUQ01000005.1"/>
</dbReference>
<dbReference type="GO" id="GO:0005886">
    <property type="term" value="C:plasma membrane"/>
    <property type="evidence" value="ECO:0007669"/>
    <property type="project" value="UniProtKB-SubCell"/>
</dbReference>
<organism evidence="10 11">
    <name type="scientific">Pleomorphomonas diazotrophica</name>
    <dbReference type="NCBI Taxonomy" id="1166257"/>
    <lineage>
        <taxon>Bacteria</taxon>
        <taxon>Pseudomonadati</taxon>
        <taxon>Pseudomonadota</taxon>
        <taxon>Alphaproteobacteria</taxon>
        <taxon>Hyphomicrobiales</taxon>
        <taxon>Pleomorphomonadaceae</taxon>
        <taxon>Pleomorphomonas</taxon>
    </lineage>
</organism>
<gene>
    <name evidence="9 10" type="primary">cobD</name>
    <name evidence="10" type="ORF">CXZ10_09130</name>
</gene>
<evidence type="ECO:0000256" key="2">
    <source>
        <dbReference type="ARBA" id="ARBA00004953"/>
    </source>
</evidence>
<comment type="caution">
    <text evidence="10">The sequence shown here is derived from an EMBL/GenBank/DDBJ whole genome shotgun (WGS) entry which is preliminary data.</text>
</comment>
<keyword evidence="6 9" id="KW-0812">Transmembrane</keyword>
<feature type="transmembrane region" description="Helical" evidence="9">
    <location>
        <begin position="60"/>
        <end position="80"/>
    </location>
</feature>
<name>A0A1I4T6N0_9HYPH</name>